<keyword evidence="2" id="KW-1185">Reference proteome</keyword>
<reference evidence="1" key="1">
    <citation type="journal article" date="2020" name="Cell">
        <title>Large-Scale Comparative Analyses of Tick Genomes Elucidate Their Genetic Diversity and Vector Capacities.</title>
        <authorList>
            <consortium name="Tick Genome and Microbiome Consortium (TIGMIC)"/>
            <person name="Jia N."/>
            <person name="Wang J."/>
            <person name="Shi W."/>
            <person name="Du L."/>
            <person name="Sun Y."/>
            <person name="Zhan W."/>
            <person name="Jiang J.F."/>
            <person name="Wang Q."/>
            <person name="Zhang B."/>
            <person name="Ji P."/>
            <person name="Bell-Sakyi L."/>
            <person name="Cui X.M."/>
            <person name="Yuan T.T."/>
            <person name="Jiang B.G."/>
            <person name="Yang W.F."/>
            <person name="Lam T.T."/>
            <person name="Chang Q.C."/>
            <person name="Ding S.J."/>
            <person name="Wang X.J."/>
            <person name="Zhu J.G."/>
            <person name="Ruan X.D."/>
            <person name="Zhao L."/>
            <person name="Wei J.T."/>
            <person name="Ye R.Z."/>
            <person name="Que T.C."/>
            <person name="Du C.H."/>
            <person name="Zhou Y.H."/>
            <person name="Cheng J.X."/>
            <person name="Dai P.F."/>
            <person name="Guo W.B."/>
            <person name="Han X.H."/>
            <person name="Huang E.J."/>
            <person name="Li L.F."/>
            <person name="Wei W."/>
            <person name="Gao Y.C."/>
            <person name="Liu J.Z."/>
            <person name="Shao H.Z."/>
            <person name="Wang X."/>
            <person name="Wang C.C."/>
            <person name="Yang T.C."/>
            <person name="Huo Q.B."/>
            <person name="Li W."/>
            <person name="Chen H.Y."/>
            <person name="Chen S.E."/>
            <person name="Zhou L.G."/>
            <person name="Ni X.B."/>
            <person name="Tian J.H."/>
            <person name="Sheng Y."/>
            <person name="Liu T."/>
            <person name="Pan Y.S."/>
            <person name="Xia L.Y."/>
            <person name="Li J."/>
            <person name="Zhao F."/>
            <person name="Cao W.C."/>
        </authorList>
    </citation>
    <scope>NUCLEOTIDE SEQUENCE</scope>
    <source>
        <strain evidence="1">Rsan-2018</strain>
    </source>
</reference>
<dbReference type="AlphaFoldDB" id="A0A9D4QHH0"/>
<reference evidence="1" key="2">
    <citation type="submission" date="2021-09" db="EMBL/GenBank/DDBJ databases">
        <authorList>
            <person name="Jia N."/>
            <person name="Wang J."/>
            <person name="Shi W."/>
            <person name="Du L."/>
            <person name="Sun Y."/>
            <person name="Zhan W."/>
            <person name="Jiang J."/>
            <person name="Wang Q."/>
            <person name="Zhang B."/>
            <person name="Ji P."/>
            <person name="Sakyi L.B."/>
            <person name="Cui X."/>
            <person name="Yuan T."/>
            <person name="Jiang B."/>
            <person name="Yang W."/>
            <person name="Lam T.T.-Y."/>
            <person name="Chang Q."/>
            <person name="Ding S."/>
            <person name="Wang X."/>
            <person name="Zhu J."/>
            <person name="Ruan X."/>
            <person name="Zhao L."/>
            <person name="Wei J."/>
            <person name="Que T."/>
            <person name="Du C."/>
            <person name="Cheng J."/>
            <person name="Dai P."/>
            <person name="Han X."/>
            <person name="Huang E."/>
            <person name="Gao Y."/>
            <person name="Liu J."/>
            <person name="Shao H."/>
            <person name="Ye R."/>
            <person name="Li L."/>
            <person name="Wei W."/>
            <person name="Wang X."/>
            <person name="Wang C."/>
            <person name="Huo Q."/>
            <person name="Li W."/>
            <person name="Guo W."/>
            <person name="Chen H."/>
            <person name="Chen S."/>
            <person name="Zhou L."/>
            <person name="Zhou L."/>
            <person name="Ni X."/>
            <person name="Tian J."/>
            <person name="Zhou Y."/>
            <person name="Sheng Y."/>
            <person name="Liu T."/>
            <person name="Pan Y."/>
            <person name="Xia L."/>
            <person name="Li J."/>
            <person name="Zhao F."/>
            <person name="Cao W."/>
        </authorList>
    </citation>
    <scope>NUCLEOTIDE SEQUENCE</scope>
    <source>
        <strain evidence="1">Rsan-2018</strain>
        <tissue evidence="1">Larvae</tissue>
    </source>
</reference>
<comment type="caution">
    <text evidence="1">The sequence shown here is derived from an EMBL/GenBank/DDBJ whole genome shotgun (WGS) entry which is preliminary data.</text>
</comment>
<organism evidence="1 2">
    <name type="scientific">Rhipicephalus sanguineus</name>
    <name type="common">Brown dog tick</name>
    <name type="synonym">Ixodes sanguineus</name>
    <dbReference type="NCBI Taxonomy" id="34632"/>
    <lineage>
        <taxon>Eukaryota</taxon>
        <taxon>Metazoa</taxon>
        <taxon>Ecdysozoa</taxon>
        <taxon>Arthropoda</taxon>
        <taxon>Chelicerata</taxon>
        <taxon>Arachnida</taxon>
        <taxon>Acari</taxon>
        <taxon>Parasitiformes</taxon>
        <taxon>Ixodida</taxon>
        <taxon>Ixodoidea</taxon>
        <taxon>Ixodidae</taxon>
        <taxon>Rhipicephalinae</taxon>
        <taxon>Rhipicephalus</taxon>
        <taxon>Rhipicephalus</taxon>
    </lineage>
</organism>
<accession>A0A9D4QHH0</accession>
<proteinExistence type="predicted"/>
<dbReference type="Proteomes" id="UP000821837">
    <property type="component" value="Chromosome 1"/>
</dbReference>
<evidence type="ECO:0000313" key="2">
    <source>
        <dbReference type="Proteomes" id="UP000821837"/>
    </source>
</evidence>
<name>A0A9D4QHH0_RHISA</name>
<protein>
    <submittedName>
        <fullName evidence="1">Uncharacterized protein</fullName>
    </submittedName>
</protein>
<gene>
    <name evidence="1" type="ORF">HPB52_000676</name>
</gene>
<sequence>MVREVWVLPQSCGAWRSTGMLASASCCLHDLVVQLAGCTLSCRERSDGPAGRLCSELPGQVSAYAADLERARALTRQRRTDQADRIDGVHSEEDAGALVEVSCCVITATWLTSKAFGRRRKEARRVAGFRDPLEEVGTFGAGLMKPTARVAAIQHIEGARKESVCKRQVPTFTGSALW</sequence>
<evidence type="ECO:0000313" key="1">
    <source>
        <dbReference type="EMBL" id="KAH7981671.1"/>
    </source>
</evidence>
<dbReference type="EMBL" id="JABSTV010001245">
    <property type="protein sequence ID" value="KAH7981671.1"/>
    <property type="molecule type" value="Genomic_DNA"/>
</dbReference>